<dbReference type="OrthoDB" id="1525197at2"/>
<reference evidence="3 4" key="1">
    <citation type="submission" date="2017-05" db="EMBL/GenBank/DDBJ databases">
        <authorList>
            <person name="Varghese N."/>
            <person name="Submissions S."/>
        </authorList>
    </citation>
    <scope>NUCLEOTIDE SEQUENCE [LARGE SCALE GENOMIC DNA]</scope>
    <source>
        <strain evidence="3 4">DSM 21194</strain>
    </source>
</reference>
<keyword evidence="4" id="KW-1185">Reference proteome</keyword>
<evidence type="ECO:0000259" key="2">
    <source>
        <dbReference type="Pfam" id="PF22863"/>
    </source>
</evidence>
<dbReference type="InterPro" id="IPR054462">
    <property type="entry name" value="TraI_M"/>
</dbReference>
<proteinExistence type="predicted"/>
<evidence type="ECO:0000313" key="3">
    <source>
        <dbReference type="EMBL" id="SMO94359.1"/>
    </source>
</evidence>
<dbReference type="RefSeq" id="WP_142716091.1">
    <property type="nucleotide sequence ID" value="NZ_FXTH01000031.1"/>
</dbReference>
<accession>A0A521FDZ9</accession>
<organism evidence="3 4">
    <name type="scientific">Fodinibius sediminis</name>
    <dbReference type="NCBI Taxonomy" id="1214077"/>
    <lineage>
        <taxon>Bacteria</taxon>
        <taxon>Pseudomonadati</taxon>
        <taxon>Balneolota</taxon>
        <taxon>Balneolia</taxon>
        <taxon>Balneolales</taxon>
        <taxon>Balneolaceae</taxon>
        <taxon>Fodinibius</taxon>
    </lineage>
</organism>
<name>A0A521FDZ9_9BACT</name>
<dbReference type="Proteomes" id="UP000317593">
    <property type="component" value="Unassembled WGS sequence"/>
</dbReference>
<dbReference type="InterPro" id="IPR005094">
    <property type="entry name" value="Endonuclease_MobA/VirD2"/>
</dbReference>
<feature type="domain" description="TraI-like middle" evidence="2">
    <location>
        <begin position="188"/>
        <end position="250"/>
    </location>
</feature>
<evidence type="ECO:0000259" key="1">
    <source>
        <dbReference type="Pfam" id="PF03432"/>
    </source>
</evidence>
<sequence>MIAKSTTGSSFRGLANYLEGEQKIAFKEAHNLAGDHKDHYVRMMEDTASMSKAEQPVYHVSLSYSPEDIPSKKMMLEDGHQALQKLGLEDHQAVFVAHGDTDHKHLHMMINRVNPDSGKAWNTFGDHYKLRGIAKELEQQRDYQKTRLLNPDRDFELTNGEYHQIKENGLENMPLKAKAEFYELDTVFDQATSWEELRGELSEIGLQVKRKGRGGVLLEVATGQTLKLSRIDSDLGRNQSLGRLEKRLGNRKEFEQLLEAHKALKNHLPDKEVRQAFGRIAREQFGSGSIRKSSMKALGKTLSASINIGKTIKGLTHLANSSNPMRGVAKMGLALAKKVTRDLNQDRGLGR</sequence>
<dbReference type="AlphaFoldDB" id="A0A521FDZ9"/>
<evidence type="ECO:0000313" key="4">
    <source>
        <dbReference type="Proteomes" id="UP000317593"/>
    </source>
</evidence>
<dbReference type="Pfam" id="PF22863">
    <property type="entry name" value="TraI_middle"/>
    <property type="match status" value="1"/>
</dbReference>
<protein>
    <submittedName>
        <fullName evidence="3">Relaxase/Mobilisation nuclease domain-containing protein</fullName>
    </submittedName>
</protein>
<dbReference type="Pfam" id="PF03432">
    <property type="entry name" value="Relaxase"/>
    <property type="match status" value="1"/>
</dbReference>
<feature type="domain" description="MobA/VirD2-like nuclease" evidence="1">
    <location>
        <begin position="18"/>
        <end position="141"/>
    </location>
</feature>
<gene>
    <name evidence="3" type="ORF">SAMN06265218_1317</name>
</gene>
<dbReference type="EMBL" id="FXTH01000031">
    <property type="protein sequence ID" value="SMO94359.1"/>
    <property type="molecule type" value="Genomic_DNA"/>
</dbReference>